<reference evidence="1 2" key="1">
    <citation type="submission" date="2015-08" db="EMBL/GenBank/DDBJ databases">
        <title>The genome of the Asian arowana (Scleropages formosus).</title>
        <authorList>
            <person name="Tan M.H."/>
            <person name="Gan H.M."/>
            <person name="Croft L.J."/>
            <person name="Austin C.M."/>
        </authorList>
    </citation>
    <scope>NUCLEOTIDE SEQUENCE [LARGE SCALE GENOMIC DNA]</scope>
    <source>
        <strain evidence="1">Aro1</strain>
    </source>
</reference>
<comment type="caution">
    <text evidence="1">The sequence shown here is derived from an EMBL/GenBank/DDBJ whole genome shotgun (WGS) entry which is preliminary data.</text>
</comment>
<dbReference type="STRING" id="113540.ENSSFOP00015001983"/>
<evidence type="ECO:0000313" key="2">
    <source>
        <dbReference type="Proteomes" id="UP000034805"/>
    </source>
</evidence>
<protein>
    <submittedName>
        <fullName evidence="1">Uncharacterized protein</fullName>
    </submittedName>
</protein>
<dbReference type="AlphaFoldDB" id="A0A0P7VGL1"/>
<dbReference type="Proteomes" id="UP000034805">
    <property type="component" value="Unassembled WGS sequence"/>
</dbReference>
<dbReference type="EMBL" id="JARO02001718">
    <property type="protein sequence ID" value="KPP74611.1"/>
    <property type="molecule type" value="Genomic_DNA"/>
</dbReference>
<proteinExistence type="predicted"/>
<evidence type="ECO:0000313" key="1">
    <source>
        <dbReference type="EMBL" id="KPP74611.1"/>
    </source>
</evidence>
<gene>
    <name evidence="1" type="ORF">Z043_106224</name>
</gene>
<name>A0A0P7VGL1_SCLFO</name>
<organism evidence="1 2">
    <name type="scientific">Scleropages formosus</name>
    <name type="common">Asian bonytongue</name>
    <name type="synonym">Osteoglossum formosum</name>
    <dbReference type="NCBI Taxonomy" id="113540"/>
    <lineage>
        <taxon>Eukaryota</taxon>
        <taxon>Metazoa</taxon>
        <taxon>Chordata</taxon>
        <taxon>Craniata</taxon>
        <taxon>Vertebrata</taxon>
        <taxon>Euteleostomi</taxon>
        <taxon>Actinopterygii</taxon>
        <taxon>Neopterygii</taxon>
        <taxon>Teleostei</taxon>
        <taxon>Osteoglossocephala</taxon>
        <taxon>Osteoglossomorpha</taxon>
        <taxon>Osteoglossiformes</taxon>
        <taxon>Osteoglossidae</taxon>
        <taxon>Scleropages</taxon>
    </lineage>
</organism>
<accession>A0A0P7VGL1</accession>
<sequence>MGHAAPLRRHEVFRSKVSKGLMFKQLLRRRFVKGVTAVLLLGRKPELCGRRSRTMALSAVWSAANPLWQSRGSAAMSAGGRFRCPSCRHEVVLDRHGVFGLQRNLLVENIIDIYKQESSR</sequence>